<comment type="subcellular location">
    <subcellularLocation>
        <location evidence="2">Cytoplasm</location>
    </subcellularLocation>
</comment>
<evidence type="ECO:0000256" key="11">
    <source>
        <dbReference type="ARBA" id="ARBA00030128"/>
    </source>
</evidence>
<dbReference type="Pfam" id="PF00625">
    <property type="entry name" value="Guanylate_kin"/>
    <property type="match status" value="1"/>
</dbReference>
<dbReference type="EMBL" id="LAZR01068060">
    <property type="protein sequence ID" value="KKK50365.1"/>
    <property type="molecule type" value="Genomic_DNA"/>
</dbReference>
<organism evidence="14">
    <name type="scientific">marine sediment metagenome</name>
    <dbReference type="NCBI Taxonomy" id="412755"/>
    <lineage>
        <taxon>unclassified sequences</taxon>
        <taxon>metagenomes</taxon>
        <taxon>ecological metagenomes</taxon>
    </lineage>
</organism>
<evidence type="ECO:0000256" key="3">
    <source>
        <dbReference type="ARBA" id="ARBA00005790"/>
    </source>
</evidence>
<dbReference type="InterPro" id="IPR008144">
    <property type="entry name" value="Guanylate_kin-like_dom"/>
</dbReference>
<dbReference type="InterPro" id="IPR020590">
    <property type="entry name" value="Guanylate_kinase_CS"/>
</dbReference>
<reference evidence="14" key="1">
    <citation type="journal article" date="2015" name="Nature">
        <title>Complex archaea that bridge the gap between prokaryotes and eukaryotes.</title>
        <authorList>
            <person name="Spang A."/>
            <person name="Saw J.H."/>
            <person name="Jorgensen S.L."/>
            <person name="Zaremba-Niedzwiedzka K."/>
            <person name="Martijn J."/>
            <person name="Lind A.E."/>
            <person name="van Eijk R."/>
            <person name="Schleper C."/>
            <person name="Guy L."/>
            <person name="Ettema T.J."/>
        </authorList>
    </citation>
    <scope>NUCLEOTIDE SEQUENCE</scope>
</reference>
<dbReference type="SMART" id="SM00072">
    <property type="entry name" value="GuKc"/>
    <property type="match status" value="1"/>
</dbReference>
<dbReference type="HAMAP" id="MF_00328">
    <property type="entry name" value="Guanylate_kinase"/>
    <property type="match status" value="1"/>
</dbReference>
<dbReference type="Gene3D" id="3.40.50.300">
    <property type="entry name" value="P-loop containing nucleotide triphosphate hydrolases"/>
    <property type="match status" value="1"/>
</dbReference>
<sequence>MSRGRLFVVTGPSGVGKGTLIRELLERVRGLELSVSATTRPPRPGERDGVDYHFIDEEEFGRRLDRGEFLEHATYSGHRYGTLKPEVESGLERGVGVVLEIELQGARQIRRRVPDAVRVFVAPPTPEALRERLEGRGTDTDDQINRRLEVARRAGIVGSSVVETSQPVVEDLLQVLLHLLVGVFDVVPQVFGPLCEAAVAQVSLHRLLDQVEIVLLERLDFERLFAQGERRRGERLFGR</sequence>
<comment type="similarity">
    <text evidence="3">Belongs to the guanylate kinase family.</text>
</comment>
<dbReference type="SUPFAM" id="SSF52540">
    <property type="entry name" value="P-loop containing nucleoside triphosphate hydrolases"/>
    <property type="match status" value="1"/>
</dbReference>
<proteinExistence type="inferred from homology"/>
<keyword evidence="8" id="KW-0547">Nucleotide-binding</keyword>
<comment type="catalytic activity">
    <reaction evidence="12">
        <text>GMP + ATP = GDP + ADP</text>
        <dbReference type="Rhea" id="RHEA:20780"/>
        <dbReference type="ChEBI" id="CHEBI:30616"/>
        <dbReference type="ChEBI" id="CHEBI:58115"/>
        <dbReference type="ChEBI" id="CHEBI:58189"/>
        <dbReference type="ChEBI" id="CHEBI:456216"/>
        <dbReference type="EC" id="2.7.4.8"/>
    </reaction>
</comment>
<evidence type="ECO:0000256" key="5">
    <source>
        <dbReference type="ARBA" id="ARBA00016296"/>
    </source>
</evidence>
<dbReference type="GO" id="GO:0004385">
    <property type="term" value="F:GMP kinase activity"/>
    <property type="evidence" value="ECO:0007669"/>
    <property type="project" value="UniProtKB-EC"/>
</dbReference>
<evidence type="ECO:0000256" key="2">
    <source>
        <dbReference type="ARBA" id="ARBA00004496"/>
    </source>
</evidence>
<evidence type="ECO:0000256" key="10">
    <source>
        <dbReference type="ARBA" id="ARBA00022840"/>
    </source>
</evidence>
<evidence type="ECO:0000256" key="12">
    <source>
        <dbReference type="ARBA" id="ARBA00048594"/>
    </source>
</evidence>
<accession>A0A0F8WPY2</accession>
<dbReference type="InterPro" id="IPR008145">
    <property type="entry name" value="GK/Ca_channel_bsu"/>
</dbReference>
<evidence type="ECO:0000256" key="1">
    <source>
        <dbReference type="ARBA" id="ARBA00003531"/>
    </source>
</evidence>
<dbReference type="GO" id="GO:0005524">
    <property type="term" value="F:ATP binding"/>
    <property type="evidence" value="ECO:0007669"/>
    <property type="project" value="UniProtKB-KW"/>
</dbReference>
<evidence type="ECO:0000256" key="7">
    <source>
        <dbReference type="ARBA" id="ARBA00022679"/>
    </source>
</evidence>
<name>A0A0F8WPY2_9ZZZZ</name>
<dbReference type="PROSITE" id="PS00856">
    <property type="entry name" value="GUANYLATE_KINASE_1"/>
    <property type="match status" value="1"/>
</dbReference>
<comment type="function">
    <text evidence="1">Essential for recycling GMP and indirectly, cGMP.</text>
</comment>
<dbReference type="InterPro" id="IPR017665">
    <property type="entry name" value="Guanylate_kinase"/>
</dbReference>
<keyword evidence="7" id="KW-0808">Transferase</keyword>
<dbReference type="AlphaFoldDB" id="A0A0F8WPY2"/>
<comment type="caution">
    <text evidence="14">The sequence shown here is derived from an EMBL/GenBank/DDBJ whole genome shotgun (WGS) entry which is preliminary data.</text>
</comment>
<keyword evidence="6" id="KW-0963">Cytoplasm</keyword>
<evidence type="ECO:0000256" key="6">
    <source>
        <dbReference type="ARBA" id="ARBA00022490"/>
    </source>
</evidence>
<dbReference type="PANTHER" id="PTHR23117:SF13">
    <property type="entry name" value="GUANYLATE KINASE"/>
    <property type="match status" value="1"/>
</dbReference>
<evidence type="ECO:0000256" key="8">
    <source>
        <dbReference type="ARBA" id="ARBA00022741"/>
    </source>
</evidence>
<dbReference type="CDD" id="cd00071">
    <property type="entry name" value="GMPK"/>
    <property type="match status" value="1"/>
</dbReference>
<feature type="domain" description="Guanylate kinase-like" evidence="13">
    <location>
        <begin position="4"/>
        <end position="185"/>
    </location>
</feature>
<feature type="non-terminal residue" evidence="14">
    <location>
        <position position="239"/>
    </location>
</feature>
<dbReference type="PANTHER" id="PTHR23117">
    <property type="entry name" value="GUANYLATE KINASE-RELATED"/>
    <property type="match status" value="1"/>
</dbReference>
<gene>
    <name evidence="14" type="ORF">LCGC14_3125740</name>
</gene>
<keyword evidence="9" id="KW-0418">Kinase</keyword>
<dbReference type="FunFam" id="3.30.63.10:FF:000005">
    <property type="entry name" value="Guanylate kinase"/>
    <property type="match status" value="1"/>
</dbReference>
<dbReference type="PROSITE" id="PS50052">
    <property type="entry name" value="GUANYLATE_KINASE_2"/>
    <property type="match status" value="1"/>
</dbReference>
<protein>
    <recommendedName>
        <fullName evidence="5">Guanylate kinase</fullName>
        <ecNumber evidence="4">2.7.4.8</ecNumber>
    </recommendedName>
    <alternativeName>
        <fullName evidence="11">GMP kinase</fullName>
    </alternativeName>
</protein>
<dbReference type="NCBIfam" id="TIGR03263">
    <property type="entry name" value="guanyl_kin"/>
    <property type="match status" value="1"/>
</dbReference>
<dbReference type="EC" id="2.7.4.8" evidence="4"/>
<dbReference type="GO" id="GO:0005829">
    <property type="term" value="C:cytosol"/>
    <property type="evidence" value="ECO:0007669"/>
    <property type="project" value="TreeGrafter"/>
</dbReference>
<dbReference type="Gene3D" id="3.30.63.10">
    <property type="entry name" value="Guanylate Kinase phosphate binding domain"/>
    <property type="match status" value="1"/>
</dbReference>
<evidence type="ECO:0000313" key="14">
    <source>
        <dbReference type="EMBL" id="KKK50365.1"/>
    </source>
</evidence>
<evidence type="ECO:0000256" key="4">
    <source>
        <dbReference type="ARBA" id="ARBA00012961"/>
    </source>
</evidence>
<evidence type="ECO:0000259" key="13">
    <source>
        <dbReference type="PROSITE" id="PS50052"/>
    </source>
</evidence>
<keyword evidence="10" id="KW-0067">ATP-binding</keyword>
<dbReference type="InterPro" id="IPR027417">
    <property type="entry name" value="P-loop_NTPase"/>
</dbReference>
<evidence type="ECO:0000256" key="9">
    <source>
        <dbReference type="ARBA" id="ARBA00022777"/>
    </source>
</evidence>